<dbReference type="PRINTS" id="PR00420">
    <property type="entry name" value="RNGMNOXGNASE"/>
</dbReference>
<comment type="cofactor">
    <cofactor evidence="1">
        <name>FAD</name>
        <dbReference type="ChEBI" id="CHEBI:57692"/>
    </cofactor>
</comment>
<proteinExistence type="predicted"/>
<evidence type="ECO:0000259" key="7">
    <source>
        <dbReference type="Pfam" id="PF01494"/>
    </source>
</evidence>
<dbReference type="InterPro" id="IPR036188">
    <property type="entry name" value="FAD/NAD-bd_sf"/>
</dbReference>
<name>A0ABN9SQY5_9DINO</name>
<dbReference type="EMBL" id="CAUYUJ010012625">
    <property type="protein sequence ID" value="CAK0834323.1"/>
    <property type="molecule type" value="Genomic_DNA"/>
</dbReference>
<sequence>MEVDALIVGGGPVGLSLAIAFKQHGLRAVVLEKETTEVQDWSKAYTYRLDVRGLACMERIGLLSDFASKGVKQVGFHVKVWKPDGSCMEKSAAGMGSLGYTMQRPTMIKILESCLSPGDVVRGALTDINFDGKAIVQVILKDGTESHITASMVFGCDGRHSRVREILQKIDSEFTMSSVGTPSTGFVYKAMLYRPPQNVDPKCIYRIVSMSGFTLLMFPHDGPPGEPRPLQMAQAPSHRLHSFQAPSDLIDFLRAEFPQLEVDKHLDIASAEAWCNTRGTAFPRAQWCKRASAEVSGVPVALLGDALHCFPPDLGQGINAGLVDVCCLLDLFPSDVSNKDAMRAAFKAYEACAVKEAEAICRLIPVGFPYQYQQPFSLSKFLFMSSFLIRMVASKLLPTLFFDPVVVNIQADPPLLYSEILRRHQQVSGRLLLCSGVFMAVCAASWKRFRI</sequence>
<gene>
    <name evidence="8" type="ORF">PCOR1329_LOCUS31775</name>
</gene>
<reference evidence="8" key="1">
    <citation type="submission" date="2023-10" db="EMBL/GenBank/DDBJ databases">
        <authorList>
            <person name="Chen Y."/>
            <person name="Shah S."/>
            <person name="Dougan E. K."/>
            <person name="Thang M."/>
            <person name="Chan C."/>
        </authorList>
    </citation>
    <scope>NUCLEOTIDE SEQUENCE [LARGE SCALE GENOMIC DNA]</scope>
</reference>
<dbReference type="Proteomes" id="UP001189429">
    <property type="component" value="Unassembled WGS sequence"/>
</dbReference>
<evidence type="ECO:0000256" key="3">
    <source>
        <dbReference type="ARBA" id="ARBA00022827"/>
    </source>
</evidence>
<protein>
    <recommendedName>
        <fullName evidence="7">FAD-binding domain-containing protein</fullName>
    </recommendedName>
</protein>
<keyword evidence="5" id="KW-0560">Oxidoreductase</keyword>
<dbReference type="PANTHER" id="PTHR46028:SF2">
    <property type="entry name" value="KYNURENINE 3-MONOOXYGENASE"/>
    <property type="match status" value="1"/>
</dbReference>
<dbReference type="SUPFAM" id="SSF51905">
    <property type="entry name" value="FAD/NAD(P)-binding domain"/>
    <property type="match status" value="1"/>
</dbReference>
<evidence type="ECO:0000256" key="5">
    <source>
        <dbReference type="ARBA" id="ARBA00023002"/>
    </source>
</evidence>
<dbReference type="PANTHER" id="PTHR46028">
    <property type="entry name" value="KYNURENINE 3-MONOOXYGENASE"/>
    <property type="match status" value="1"/>
</dbReference>
<keyword evidence="3" id="KW-0274">FAD</keyword>
<accession>A0ABN9SQY5</accession>
<organism evidence="8 9">
    <name type="scientific">Prorocentrum cordatum</name>
    <dbReference type="NCBI Taxonomy" id="2364126"/>
    <lineage>
        <taxon>Eukaryota</taxon>
        <taxon>Sar</taxon>
        <taxon>Alveolata</taxon>
        <taxon>Dinophyceae</taxon>
        <taxon>Prorocentrales</taxon>
        <taxon>Prorocentraceae</taxon>
        <taxon>Prorocentrum</taxon>
    </lineage>
</organism>
<dbReference type="InterPro" id="IPR002938">
    <property type="entry name" value="FAD-bd"/>
</dbReference>
<evidence type="ECO:0000256" key="6">
    <source>
        <dbReference type="ARBA" id="ARBA00023033"/>
    </source>
</evidence>
<evidence type="ECO:0000256" key="4">
    <source>
        <dbReference type="ARBA" id="ARBA00022857"/>
    </source>
</evidence>
<keyword evidence="4" id="KW-0521">NADP</keyword>
<dbReference type="Gene3D" id="3.50.50.60">
    <property type="entry name" value="FAD/NAD(P)-binding domain"/>
    <property type="match status" value="1"/>
</dbReference>
<evidence type="ECO:0000313" key="8">
    <source>
        <dbReference type="EMBL" id="CAK0834323.1"/>
    </source>
</evidence>
<evidence type="ECO:0000256" key="2">
    <source>
        <dbReference type="ARBA" id="ARBA00022630"/>
    </source>
</evidence>
<keyword evidence="2" id="KW-0285">Flavoprotein</keyword>
<feature type="domain" description="FAD-binding" evidence="7">
    <location>
        <begin position="2"/>
        <end position="358"/>
    </location>
</feature>
<keyword evidence="6" id="KW-0503">Monooxygenase</keyword>
<evidence type="ECO:0000256" key="1">
    <source>
        <dbReference type="ARBA" id="ARBA00001974"/>
    </source>
</evidence>
<keyword evidence="9" id="KW-1185">Reference proteome</keyword>
<dbReference type="Pfam" id="PF01494">
    <property type="entry name" value="FAD_binding_3"/>
    <property type="match status" value="1"/>
</dbReference>
<comment type="caution">
    <text evidence="8">The sequence shown here is derived from an EMBL/GenBank/DDBJ whole genome shotgun (WGS) entry which is preliminary data.</text>
</comment>
<evidence type="ECO:0000313" key="9">
    <source>
        <dbReference type="Proteomes" id="UP001189429"/>
    </source>
</evidence>